<dbReference type="OrthoDB" id="2148512at2"/>
<dbReference type="RefSeq" id="WP_010620682.1">
    <property type="nucleotide sequence ID" value="NZ_PUFO01000079.1"/>
</dbReference>
<dbReference type="Proteomes" id="UP000294854">
    <property type="component" value="Unassembled WGS sequence"/>
</dbReference>
<feature type="transmembrane region" description="Helical" evidence="8">
    <location>
        <begin position="142"/>
        <end position="165"/>
    </location>
</feature>
<keyword evidence="10" id="KW-1185">Reference proteome</keyword>
<evidence type="ECO:0000256" key="2">
    <source>
        <dbReference type="ARBA" id="ARBA00007776"/>
    </source>
</evidence>
<evidence type="ECO:0000313" key="10">
    <source>
        <dbReference type="Proteomes" id="UP000294854"/>
    </source>
</evidence>
<keyword evidence="4 8" id="KW-0812">Transmembrane</keyword>
<dbReference type="GO" id="GO:0005886">
    <property type="term" value="C:plasma membrane"/>
    <property type="evidence" value="ECO:0007669"/>
    <property type="project" value="UniProtKB-SubCell"/>
</dbReference>
<organism evidence="9 10">
    <name type="scientific">Secundilactobacillus malefermentans</name>
    <dbReference type="NCBI Taxonomy" id="176292"/>
    <lineage>
        <taxon>Bacteria</taxon>
        <taxon>Bacillati</taxon>
        <taxon>Bacillota</taxon>
        <taxon>Bacilli</taxon>
        <taxon>Lactobacillales</taxon>
        <taxon>Lactobacillaceae</taxon>
        <taxon>Secundilactobacillus</taxon>
    </lineage>
</organism>
<accession>A0A4R5NJC1</accession>
<protein>
    <submittedName>
        <fullName evidence="9">Uncharacterized protein</fullName>
    </submittedName>
</protein>
<gene>
    <name evidence="9" type="ORF">C5L31_000927</name>
</gene>
<keyword evidence="6 8" id="KW-1133">Transmembrane helix</keyword>
<name>A0A4R5NJC1_9LACO</name>
<comment type="similarity">
    <text evidence="2">Belongs to the MreD family.</text>
</comment>
<comment type="subcellular location">
    <subcellularLocation>
        <location evidence="1">Cell membrane</location>
        <topology evidence="1">Multi-pass membrane protein</topology>
    </subcellularLocation>
</comment>
<evidence type="ECO:0000313" key="9">
    <source>
        <dbReference type="EMBL" id="TDG74360.1"/>
    </source>
</evidence>
<evidence type="ECO:0000256" key="4">
    <source>
        <dbReference type="ARBA" id="ARBA00022692"/>
    </source>
</evidence>
<sequence>MLRLSKLRYGFPIGLLLFFFLDGSISQVFSNQMFNYPYTMVSYLVVLWLVLANFFENQISIPLVPWAIAIGVIFDLYYTGIFGVFIFIFPLVILLTRALSRALPNTFLVNFLIYFIDITMVSGLSYLANSTIHLTSLTSSEFLIYSLAPTLAYNLAMFVILYFPIQALFNRLR</sequence>
<reference evidence="9 10" key="1">
    <citation type="journal article" date="2019" name="Appl. Microbiol. Biotechnol.">
        <title>Uncovering carbohydrate metabolism through a genotype-phenotype association study of 56 lactic acid bacteria genomes.</title>
        <authorList>
            <person name="Buron-Moles G."/>
            <person name="Chailyan A."/>
            <person name="Dolejs I."/>
            <person name="Forster J."/>
            <person name="Miks M.H."/>
        </authorList>
    </citation>
    <scope>NUCLEOTIDE SEQUENCE [LARGE SCALE GENOMIC DNA]</scope>
    <source>
        <strain evidence="9 10">ATCC 49373</strain>
    </source>
</reference>
<evidence type="ECO:0000256" key="1">
    <source>
        <dbReference type="ARBA" id="ARBA00004651"/>
    </source>
</evidence>
<comment type="caution">
    <text evidence="9">The sequence shown here is derived from an EMBL/GenBank/DDBJ whole genome shotgun (WGS) entry which is preliminary data.</text>
</comment>
<feature type="transmembrane region" description="Helical" evidence="8">
    <location>
        <begin position="36"/>
        <end position="55"/>
    </location>
</feature>
<evidence type="ECO:0000256" key="5">
    <source>
        <dbReference type="ARBA" id="ARBA00022960"/>
    </source>
</evidence>
<feature type="transmembrane region" description="Helical" evidence="8">
    <location>
        <begin position="67"/>
        <end position="95"/>
    </location>
</feature>
<dbReference type="NCBIfam" id="TIGR03426">
    <property type="entry name" value="shape_MreD"/>
    <property type="match status" value="1"/>
</dbReference>
<keyword evidence="5" id="KW-0133">Cell shape</keyword>
<dbReference type="GO" id="GO:0008360">
    <property type="term" value="P:regulation of cell shape"/>
    <property type="evidence" value="ECO:0007669"/>
    <property type="project" value="UniProtKB-KW"/>
</dbReference>
<dbReference type="STRING" id="1122149.FD44_GL002009"/>
<evidence type="ECO:0000256" key="7">
    <source>
        <dbReference type="ARBA" id="ARBA00023136"/>
    </source>
</evidence>
<keyword evidence="7 8" id="KW-0472">Membrane</keyword>
<dbReference type="Pfam" id="PF04093">
    <property type="entry name" value="MreD"/>
    <property type="match status" value="1"/>
</dbReference>
<proteinExistence type="inferred from homology"/>
<evidence type="ECO:0000256" key="8">
    <source>
        <dbReference type="SAM" id="Phobius"/>
    </source>
</evidence>
<keyword evidence="3" id="KW-1003">Cell membrane</keyword>
<dbReference type="EMBL" id="PUFO01000079">
    <property type="protein sequence ID" value="TDG74360.1"/>
    <property type="molecule type" value="Genomic_DNA"/>
</dbReference>
<dbReference type="InterPro" id="IPR007227">
    <property type="entry name" value="Cell_shape_determining_MreD"/>
</dbReference>
<evidence type="ECO:0000256" key="6">
    <source>
        <dbReference type="ARBA" id="ARBA00022989"/>
    </source>
</evidence>
<feature type="transmembrane region" description="Helical" evidence="8">
    <location>
        <begin position="107"/>
        <end position="130"/>
    </location>
</feature>
<evidence type="ECO:0000256" key="3">
    <source>
        <dbReference type="ARBA" id="ARBA00022475"/>
    </source>
</evidence>
<dbReference type="AlphaFoldDB" id="A0A4R5NJC1"/>